<organism evidence="10 11">
    <name type="scientific">Paracoccus sphaerophysae</name>
    <dbReference type="NCBI Taxonomy" id="690417"/>
    <lineage>
        <taxon>Bacteria</taxon>
        <taxon>Pseudomonadati</taxon>
        <taxon>Pseudomonadota</taxon>
        <taxon>Alphaproteobacteria</taxon>
        <taxon>Rhodobacterales</taxon>
        <taxon>Paracoccaceae</taxon>
        <taxon>Paracoccus</taxon>
    </lineage>
</organism>
<dbReference type="Gene3D" id="3.20.20.10">
    <property type="entry name" value="Alanine racemase"/>
    <property type="match status" value="1"/>
</dbReference>
<dbReference type="InterPro" id="IPR022653">
    <property type="entry name" value="De-COase2_pyr-phos_BS"/>
</dbReference>
<dbReference type="SUPFAM" id="SSF51419">
    <property type="entry name" value="PLP-binding barrel"/>
    <property type="match status" value="1"/>
</dbReference>
<dbReference type="EC" id="4.1.1.17" evidence="6"/>
<proteinExistence type="inferred from homology"/>
<dbReference type="GO" id="GO:0004586">
    <property type="term" value="F:ornithine decarboxylase activity"/>
    <property type="evidence" value="ECO:0007669"/>
    <property type="project" value="UniProtKB-EC"/>
</dbReference>
<keyword evidence="11" id="KW-1185">Reference proteome</keyword>
<reference evidence="10 11" key="1">
    <citation type="submission" date="2014-09" db="EMBL/GenBank/DDBJ databases">
        <authorList>
            <person name="McGinnis J.M."/>
            <person name="Wolfgang W.J."/>
        </authorList>
    </citation>
    <scope>NUCLEOTIDE SEQUENCE [LARGE SCALE GENOMIC DNA]</scope>
    <source>
        <strain evidence="10 11">HAMBI 3106</strain>
    </source>
</reference>
<evidence type="ECO:0000256" key="3">
    <source>
        <dbReference type="ARBA" id="ARBA00022898"/>
    </source>
</evidence>
<dbReference type="EMBL" id="JRKS01000108">
    <property type="protein sequence ID" value="KGJ01550.1"/>
    <property type="molecule type" value="Genomic_DNA"/>
</dbReference>
<name>A0A099ET14_9RHOB</name>
<sequence>MGLTEGHVAKTVWENPAEIVRALTPENPVIVFAPTILQDRARQFLEGFPGLVTYAVKSNPDEAVISNLVNAGIRGFDVASPFEIDLIGRLAPMAARHYHNPVRSQAEIAHAVAAGIKAWSVDSRSELDKLFARVPAGDCEISPRFKLPVLGAAYDFGSKFGASPELAAELLKAVAERGYVASLTFHPGTQCVDPAAWEHYIRTAREIADMAGVRPRRLNVGGGFPSWRVHGVEPDLPAIFERIGATTAEVFGDDAPQLVCEPGRGLCADAFAIIARVKAVRDGDAVFLNDGVYGGLTELPMIGNLDRIEVLTPEGVARTGHAAGRVVFGPTCDSVDRLPGELQLPDDIAEGDYVVIHGAGAYSVVTNTRFNGFGELRQLTVMGLE</sequence>
<dbReference type="RefSeq" id="WP_036722509.1">
    <property type="nucleotide sequence ID" value="NZ_JRKS01000108.1"/>
</dbReference>
<evidence type="ECO:0000313" key="11">
    <source>
        <dbReference type="Proteomes" id="UP000029917"/>
    </source>
</evidence>
<dbReference type="AlphaFoldDB" id="A0A099ET14"/>
<dbReference type="GO" id="GO:0033387">
    <property type="term" value="P:putrescine biosynthetic process from arginine, via ornithine"/>
    <property type="evidence" value="ECO:0007669"/>
    <property type="project" value="TreeGrafter"/>
</dbReference>
<dbReference type="PROSITE" id="PS00878">
    <property type="entry name" value="ODR_DC_2_1"/>
    <property type="match status" value="1"/>
</dbReference>
<dbReference type="GO" id="GO:0005737">
    <property type="term" value="C:cytoplasm"/>
    <property type="evidence" value="ECO:0007669"/>
    <property type="project" value="TreeGrafter"/>
</dbReference>
<evidence type="ECO:0000256" key="5">
    <source>
        <dbReference type="ARBA" id="ARBA00034115"/>
    </source>
</evidence>
<evidence type="ECO:0000256" key="4">
    <source>
        <dbReference type="ARBA" id="ARBA00023239"/>
    </source>
</evidence>
<dbReference type="PANTHER" id="PTHR11482:SF6">
    <property type="entry name" value="ORNITHINE DECARBOXYLASE 1-RELATED"/>
    <property type="match status" value="1"/>
</dbReference>
<evidence type="ECO:0000259" key="9">
    <source>
        <dbReference type="Pfam" id="PF02784"/>
    </source>
</evidence>
<dbReference type="SUPFAM" id="SSF50621">
    <property type="entry name" value="Alanine racemase C-terminal domain-like"/>
    <property type="match status" value="1"/>
</dbReference>
<comment type="catalytic activity">
    <reaction evidence="7">
        <text>L-ornithine + H(+) = putrescine + CO2</text>
        <dbReference type="Rhea" id="RHEA:22964"/>
        <dbReference type="ChEBI" id="CHEBI:15378"/>
        <dbReference type="ChEBI" id="CHEBI:16526"/>
        <dbReference type="ChEBI" id="CHEBI:46911"/>
        <dbReference type="ChEBI" id="CHEBI:326268"/>
        <dbReference type="EC" id="4.1.1.17"/>
    </reaction>
</comment>
<dbReference type="PRINTS" id="PR01179">
    <property type="entry name" value="ODADCRBXLASE"/>
</dbReference>
<dbReference type="CDD" id="cd00622">
    <property type="entry name" value="PLPDE_III_ODC"/>
    <property type="match status" value="1"/>
</dbReference>
<accession>A0A099ET14</accession>
<dbReference type="InterPro" id="IPR022644">
    <property type="entry name" value="De-COase2_N"/>
</dbReference>
<evidence type="ECO:0000256" key="6">
    <source>
        <dbReference type="ARBA" id="ARBA00034138"/>
    </source>
</evidence>
<comment type="similarity">
    <text evidence="2">Belongs to the Orn/Lys/Arg decarboxylase class-II family.</text>
</comment>
<keyword evidence="4" id="KW-0456">Lyase</keyword>
<dbReference type="PANTHER" id="PTHR11482">
    <property type="entry name" value="ARGININE/DIAMINOPIMELATE/ORNITHINE DECARBOXYLASE"/>
    <property type="match status" value="1"/>
</dbReference>
<feature type="modified residue" description="N6-(pyridoxal phosphate)lysine" evidence="8">
    <location>
        <position position="57"/>
    </location>
</feature>
<dbReference type="InterPro" id="IPR000183">
    <property type="entry name" value="Orn/DAP/Arg_de-COase"/>
</dbReference>
<evidence type="ECO:0000256" key="1">
    <source>
        <dbReference type="ARBA" id="ARBA00001933"/>
    </source>
</evidence>
<comment type="cofactor">
    <cofactor evidence="1 8">
        <name>pyridoxal 5'-phosphate</name>
        <dbReference type="ChEBI" id="CHEBI:597326"/>
    </cofactor>
</comment>
<evidence type="ECO:0000313" key="10">
    <source>
        <dbReference type="EMBL" id="KGJ01550.1"/>
    </source>
</evidence>
<reference evidence="10 11" key="2">
    <citation type="submission" date="2014-10" db="EMBL/GenBank/DDBJ databases">
        <title>Paracoccus sanguinis sp. nov., isolated from clinical specimens of New York State patients.</title>
        <authorList>
            <person name="Mingle L.A."/>
            <person name="Cole J.A."/>
            <person name="Lapierre P."/>
            <person name="Musser K.A."/>
        </authorList>
    </citation>
    <scope>NUCLEOTIDE SEQUENCE [LARGE SCALE GENOMIC DNA]</scope>
    <source>
        <strain evidence="10 11">HAMBI 3106</strain>
    </source>
</reference>
<dbReference type="STRING" id="690417.IC63_16825"/>
<dbReference type="InterPro" id="IPR009006">
    <property type="entry name" value="Ala_racemase/Decarboxylase_C"/>
</dbReference>
<dbReference type="Pfam" id="PF02784">
    <property type="entry name" value="Orn_Arg_deC_N"/>
    <property type="match status" value="1"/>
</dbReference>
<dbReference type="InterPro" id="IPR029066">
    <property type="entry name" value="PLP-binding_barrel"/>
</dbReference>
<evidence type="ECO:0000256" key="2">
    <source>
        <dbReference type="ARBA" id="ARBA00008872"/>
    </source>
</evidence>
<protein>
    <recommendedName>
        <fullName evidence="6">ornithine decarboxylase</fullName>
        <ecNumber evidence="6">4.1.1.17</ecNumber>
    </recommendedName>
</protein>
<dbReference type="PRINTS" id="PR01182">
    <property type="entry name" value="ORNDCRBXLASE"/>
</dbReference>
<feature type="active site" description="Proton donor" evidence="8">
    <location>
        <position position="332"/>
    </location>
</feature>
<comment type="pathway">
    <text evidence="5">Amine and polyamine biosynthesis; putrescine biosynthesis via L-ornithine pathway; putrescine from L-ornithine: step 1/1.</text>
</comment>
<dbReference type="OrthoDB" id="9802147at2"/>
<gene>
    <name evidence="10" type="ORF">IC63_16825</name>
</gene>
<dbReference type="Proteomes" id="UP000029917">
    <property type="component" value="Unassembled WGS sequence"/>
</dbReference>
<feature type="domain" description="Orn/DAP/Arg decarboxylase 2 N-terminal" evidence="9">
    <location>
        <begin position="39"/>
        <end position="267"/>
    </location>
</feature>
<dbReference type="InterPro" id="IPR002433">
    <property type="entry name" value="Orn_de-COase"/>
</dbReference>
<dbReference type="Gene3D" id="2.40.37.10">
    <property type="entry name" value="Lyase, Ornithine Decarboxylase, Chain A, domain 1"/>
    <property type="match status" value="1"/>
</dbReference>
<comment type="caution">
    <text evidence="10">The sequence shown here is derived from an EMBL/GenBank/DDBJ whole genome shotgun (WGS) entry which is preliminary data.</text>
</comment>
<evidence type="ECO:0000256" key="8">
    <source>
        <dbReference type="PIRSR" id="PIRSR600183-50"/>
    </source>
</evidence>
<evidence type="ECO:0000256" key="7">
    <source>
        <dbReference type="ARBA" id="ARBA00049127"/>
    </source>
</evidence>
<keyword evidence="3 8" id="KW-0663">Pyridoxal phosphate</keyword>